<evidence type="ECO:0000256" key="3">
    <source>
        <dbReference type="ARBA" id="ARBA00004760"/>
    </source>
</evidence>
<dbReference type="InterPro" id="IPR050477">
    <property type="entry name" value="GrpII_AminoAcid_Decarb"/>
</dbReference>
<dbReference type="Pfam" id="PF00282">
    <property type="entry name" value="Pyridoxal_deC"/>
    <property type="match status" value="1"/>
</dbReference>
<keyword evidence="6" id="KW-0256">Endoplasmic reticulum</keyword>
<dbReference type="InterPro" id="IPR015421">
    <property type="entry name" value="PyrdxlP-dep_Trfase_major"/>
</dbReference>
<evidence type="ECO:0000256" key="10">
    <source>
        <dbReference type="ARBA" id="ARBA00023098"/>
    </source>
</evidence>
<dbReference type="SUPFAM" id="SSF53383">
    <property type="entry name" value="PLP-dependent transferases"/>
    <property type="match status" value="1"/>
</dbReference>
<keyword evidence="12 15" id="KW-0456">Lyase</keyword>
<evidence type="ECO:0000256" key="14">
    <source>
        <dbReference type="PIRSR" id="PIRSR602129-50"/>
    </source>
</evidence>
<evidence type="ECO:0000256" key="7">
    <source>
        <dbReference type="ARBA" id="ARBA00022898"/>
    </source>
</evidence>
<comment type="cofactor">
    <cofactor evidence="1 14 15">
        <name>pyridoxal 5'-phosphate</name>
        <dbReference type="ChEBI" id="CHEBI:597326"/>
    </cofactor>
</comment>
<keyword evidence="10" id="KW-0443">Lipid metabolism</keyword>
<dbReference type="GO" id="GO:0004058">
    <property type="term" value="F:aromatic-L-amino-acid decarboxylase activity"/>
    <property type="evidence" value="ECO:0007669"/>
    <property type="project" value="UniProtKB-ARBA"/>
</dbReference>
<dbReference type="Proteomes" id="UP000661691">
    <property type="component" value="Unassembled WGS sequence"/>
</dbReference>
<dbReference type="InterPro" id="IPR002129">
    <property type="entry name" value="PyrdxlP-dep_de-COase"/>
</dbReference>
<dbReference type="PANTHER" id="PTHR42735">
    <property type="match status" value="1"/>
</dbReference>
<dbReference type="Gene3D" id="3.40.640.10">
    <property type="entry name" value="Type I PLP-dependent aspartate aminotransferase-like (Major domain)"/>
    <property type="match status" value="1"/>
</dbReference>
<evidence type="ECO:0000256" key="8">
    <source>
        <dbReference type="ARBA" id="ARBA00022919"/>
    </source>
</evidence>
<keyword evidence="5" id="KW-0812">Transmembrane</keyword>
<gene>
    <name evidence="16" type="ORF">IC620_12440</name>
</gene>
<dbReference type="InterPro" id="IPR015422">
    <property type="entry name" value="PyrdxlP-dep_Trfase_small"/>
</dbReference>
<evidence type="ECO:0000256" key="12">
    <source>
        <dbReference type="ARBA" id="ARBA00023239"/>
    </source>
</evidence>
<dbReference type="PANTHER" id="PTHR42735:SF9">
    <property type="entry name" value="SPHINGOSINE-1-PHOSPHATE LYASE"/>
    <property type="match status" value="1"/>
</dbReference>
<evidence type="ECO:0000256" key="9">
    <source>
        <dbReference type="ARBA" id="ARBA00022989"/>
    </source>
</evidence>
<evidence type="ECO:0000256" key="15">
    <source>
        <dbReference type="RuleBase" id="RU000382"/>
    </source>
</evidence>
<dbReference type="GO" id="GO:0006665">
    <property type="term" value="P:sphingolipid metabolic process"/>
    <property type="evidence" value="ECO:0007669"/>
    <property type="project" value="UniProtKB-KW"/>
</dbReference>
<keyword evidence="9" id="KW-1133">Transmembrane helix</keyword>
<evidence type="ECO:0000256" key="5">
    <source>
        <dbReference type="ARBA" id="ARBA00022692"/>
    </source>
</evidence>
<dbReference type="GO" id="GO:0030170">
    <property type="term" value="F:pyridoxal phosphate binding"/>
    <property type="evidence" value="ECO:0007669"/>
    <property type="project" value="InterPro"/>
</dbReference>
<comment type="pathway">
    <text evidence="3">Lipid metabolism; sphingolipid metabolism.</text>
</comment>
<dbReference type="EMBL" id="JACXAH010000018">
    <property type="protein sequence ID" value="MBD1373164.1"/>
    <property type="molecule type" value="Genomic_DNA"/>
</dbReference>
<reference evidence="16" key="1">
    <citation type="submission" date="2020-09" db="EMBL/GenBank/DDBJ databases">
        <title>A novel bacterium of genus Hazenella, isolated from South China Sea.</title>
        <authorList>
            <person name="Huang H."/>
            <person name="Mo K."/>
            <person name="Hu Y."/>
        </authorList>
    </citation>
    <scope>NUCLEOTIDE SEQUENCE</scope>
    <source>
        <strain evidence="16">IB182357</strain>
    </source>
</reference>
<evidence type="ECO:0000256" key="1">
    <source>
        <dbReference type="ARBA" id="ARBA00001933"/>
    </source>
</evidence>
<organism evidence="16 17">
    <name type="scientific">Polycladospora coralii</name>
    <dbReference type="NCBI Taxonomy" id="2771432"/>
    <lineage>
        <taxon>Bacteria</taxon>
        <taxon>Bacillati</taxon>
        <taxon>Bacillota</taxon>
        <taxon>Bacilli</taxon>
        <taxon>Bacillales</taxon>
        <taxon>Thermoactinomycetaceae</taxon>
        <taxon>Polycladospora</taxon>
    </lineage>
</organism>
<dbReference type="AlphaFoldDB" id="A0A926NGH9"/>
<dbReference type="RefSeq" id="WP_191142348.1">
    <property type="nucleotide sequence ID" value="NZ_JACXAH010000018.1"/>
</dbReference>
<keyword evidence="16" id="KW-0032">Aminotransferase</keyword>
<evidence type="ECO:0000256" key="13">
    <source>
        <dbReference type="ARBA" id="ARBA00038302"/>
    </source>
</evidence>
<evidence type="ECO:0000256" key="2">
    <source>
        <dbReference type="ARBA" id="ARBA00004389"/>
    </source>
</evidence>
<proteinExistence type="inferred from homology"/>
<evidence type="ECO:0000256" key="11">
    <source>
        <dbReference type="ARBA" id="ARBA00023136"/>
    </source>
</evidence>
<protein>
    <submittedName>
        <fullName evidence="16">Aspartate aminotransferase family protein</fullName>
    </submittedName>
</protein>
<dbReference type="GO" id="GO:0008483">
    <property type="term" value="F:transaminase activity"/>
    <property type="evidence" value="ECO:0007669"/>
    <property type="project" value="UniProtKB-KW"/>
</dbReference>
<keyword evidence="11" id="KW-0472">Membrane</keyword>
<keyword evidence="17" id="KW-1185">Reference proteome</keyword>
<dbReference type="Gene3D" id="3.90.1150.10">
    <property type="entry name" value="Aspartate Aminotransferase, domain 1"/>
    <property type="match status" value="1"/>
</dbReference>
<keyword evidence="16" id="KW-0808">Transferase</keyword>
<dbReference type="GO" id="GO:0016020">
    <property type="term" value="C:membrane"/>
    <property type="evidence" value="ECO:0007669"/>
    <property type="project" value="GOC"/>
</dbReference>
<feature type="modified residue" description="N6-(pyridoxal phosphate)lysine" evidence="14">
    <location>
        <position position="244"/>
    </location>
</feature>
<sequence length="486" mass="54696">MCQSSNKHIPLTGLPKDEVLSQLNQFSETDVDFKKGRIWSLVYYLGEEHDQFLKEAYSTYFSQNGLNPLAFRSLKKMESEVIRMTANLLNGDQDVCGTMTSGGTESCLLAVKTYRDYAHPSIKKPEIILSSSAHVAFDKAAHYFNIKPVRIPLDQDYRMNTQLVKKKINRNTICIIASAPSYPHGIIDSITALGEIAQKHRVPLHVDACLGGYLLPFVERLGYPIPKFDFRVPGVTSISADIHKYGYAAKGASVLLYRNIDYLQSQFFISEDWPGGVFASPTLLGTRSGGAFAAAWAVLHYLGEQGYLEKAQDIMQTTQKIQKGITAIQGLELVGEPMMSVFAFTSNDKKVNIYAVADRLELRGWHIDRQHKPECLHGMVMPSHKQIADQYLTDLKQSVAEVRANPSYSYQNGAAMYGMISRVPLRHMVKKQILMMYKQLYGAHTIFPDEQSMSIEKTTKQKSGLLNKVTPLLLKAFLNHTKNKRR</sequence>
<dbReference type="Gene3D" id="6.10.140.2150">
    <property type="match status" value="1"/>
</dbReference>
<dbReference type="GO" id="GO:0019752">
    <property type="term" value="P:carboxylic acid metabolic process"/>
    <property type="evidence" value="ECO:0007669"/>
    <property type="project" value="InterPro"/>
</dbReference>
<evidence type="ECO:0000313" key="16">
    <source>
        <dbReference type="EMBL" id="MBD1373164.1"/>
    </source>
</evidence>
<comment type="subcellular location">
    <subcellularLocation>
        <location evidence="2">Endoplasmic reticulum membrane</location>
        <topology evidence="2">Single-pass membrane protein</topology>
    </subcellularLocation>
</comment>
<keyword evidence="7 14" id="KW-0663">Pyridoxal phosphate</keyword>
<dbReference type="InterPro" id="IPR015424">
    <property type="entry name" value="PyrdxlP-dep_Trfase"/>
</dbReference>
<evidence type="ECO:0000256" key="6">
    <source>
        <dbReference type="ARBA" id="ARBA00022824"/>
    </source>
</evidence>
<dbReference type="FunFam" id="3.40.640.10:FF:000020">
    <property type="entry name" value="sphingosine-1-phosphate lyase 1"/>
    <property type="match status" value="1"/>
</dbReference>
<comment type="similarity">
    <text evidence="13">Belongs to the group II decarboxylase family. Sphingosine-1-phosphate lyase subfamily.</text>
</comment>
<comment type="pathway">
    <text evidence="4">Sphingolipid metabolism.</text>
</comment>
<evidence type="ECO:0000313" key="17">
    <source>
        <dbReference type="Proteomes" id="UP000661691"/>
    </source>
</evidence>
<accession>A0A926NGH9</accession>
<evidence type="ECO:0000256" key="4">
    <source>
        <dbReference type="ARBA" id="ARBA00004991"/>
    </source>
</evidence>
<keyword evidence="8" id="KW-0746">Sphingolipid metabolism</keyword>
<name>A0A926NGH9_9BACL</name>
<comment type="caution">
    <text evidence="16">The sequence shown here is derived from an EMBL/GenBank/DDBJ whole genome shotgun (WGS) entry which is preliminary data.</text>
</comment>